<dbReference type="AlphaFoldDB" id="A0A923HIW2"/>
<dbReference type="EMBL" id="JACOFV010000001">
    <property type="protein sequence ID" value="MBC3860526.1"/>
    <property type="molecule type" value="Genomic_DNA"/>
</dbReference>
<dbReference type="Pfam" id="PF02321">
    <property type="entry name" value="OEP"/>
    <property type="match status" value="2"/>
</dbReference>
<keyword evidence="2" id="KW-0732">Signal</keyword>
<keyword evidence="4" id="KW-1185">Reference proteome</keyword>
<keyword evidence="2" id="KW-0472">Membrane</keyword>
<dbReference type="NCBIfam" id="TIGR01845">
    <property type="entry name" value="outer_NodT"/>
    <property type="match status" value="1"/>
</dbReference>
<comment type="caution">
    <text evidence="3">The sequence shown here is derived from an EMBL/GenBank/DDBJ whole genome shotgun (WGS) entry which is preliminary data.</text>
</comment>
<evidence type="ECO:0000313" key="3">
    <source>
        <dbReference type="EMBL" id="MBC3860526.1"/>
    </source>
</evidence>
<dbReference type="Proteomes" id="UP000634011">
    <property type="component" value="Unassembled WGS sequence"/>
</dbReference>
<proteinExistence type="inferred from homology"/>
<evidence type="ECO:0000256" key="2">
    <source>
        <dbReference type="RuleBase" id="RU362097"/>
    </source>
</evidence>
<keyword evidence="2" id="KW-0812">Transmembrane</keyword>
<dbReference type="RefSeq" id="WP_186910472.1">
    <property type="nucleotide sequence ID" value="NZ_JACOFV010000001.1"/>
</dbReference>
<gene>
    <name evidence="3" type="ORF">H8K32_00295</name>
</gene>
<dbReference type="SUPFAM" id="SSF56954">
    <property type="entry name" value="Outer membrane efflux proteins (OEP)"/>
    <property type="match status" value="1"/>
</dbReference>
<protein>
    <submittedName>
        <fullName evidence="3">Efflux transporter outer membrane subunit</fullName>
    </submittedName>
</protein>
<evidence type="ECO:0000313" key="4">
    <source>
        <dbReference type="Proteomes" id="UP000634011"/>
    </source>
</evidence>
<dbReference type="GO" id="GO:0015562">
    <property type="term" value="F:efflux transmembrane transporter activity"/>
    <property type="evidence" value="ECO:0007669"/>
    <property type="project" value="InterPro"/>
</dbReference>
<feature type="chain" id="PRO_5038168717" evidence="2">
    <location>
        <begin position="19"/>
        <end position="470"/>
    </location>
</feature>
<dbReference type="Gene3D" id="1.20.1600.10">
    <property type="entry name" value="Outer membrane efflux proteins (OEP)"/>
    <property type="match status" value="1"/>
</dbReference>
<name>A0A923HIW2_9BURK</name>
<comment type="subcellular location">
    <subcellularLocation>
        <location evidence="2">Cell membrane</location>
        <topology evidence="2">Lipid-anchor</topology>
    </subcellularLocation>
</comment>
<dbReference type="InterPro" id="IPR003423">
    <property type="entry name" value="OMP_efflux"/>
</dbReference>
<dbReference type="Gene3D" id="2.20.200.10">
    <property type="entry name" value="Outer membrane efflux proteins (OEP)"/>
    <property type="match status" value="1"/>
</dbReference>
<comment type="similarity">
    <text evidence="1 2">Belongs to the outer membrane factor (OMF) (TC 1.B.17) family.</text>
</comment>
<evidence type="ECO:0000256" key="1">
    <source>
        <dbReference type="ARBA" id="ARBA00007613"/>
    </source>
</evidence>
<keyword evidence="2" id="KW-0449">Lipoprotein</keyword>
<reference evidence="3" key="1">
    <citation type="submission" date="2020-08" db="EMBL/GenBank/DDBJ databases">
        <title>Novel species isolated from subtropical streams in China.</title>
        <authorList>
            <person name="Lu H."/>
        </authorList>
    </citation>
    <scope>NUCLEOTIDE SEQUENCE</scope>
    <source>
        <strain evidence="3">KACC 12607</strain>
    </source>
</reference>
<sequence>MKKNVTALSIIGVSWLMAACNAVGPNYSSPENHLPSSFSMTSNGTQELSTWWKSFGDADLNALVEHALANNPDIAAAEARLRQARALQGIQDAATGPTLEAAGRVSKDKLSQNSEQFANVPLKHPLLEFTNRQIGFDASWEIDLWGHQQRISESGLAKVQATAERLQDVRIVLMAEVGRNYIELRAAQQRFHIATSNLHNYEESLRLTQFAQRHGEASQLDVLKSQALRDNYLATLPTLQQMMRQNIVALSNLTTWPVEDLEQRLGTPKALMSVPQTPAIGIPADLLLRRPDIRAIERDLAAASADVGVAVSDLYPRFSLVGNAGWASIQSSSLLDAASRTWSIGPQFSLPIFNGRRLQNQVKSNQAAFDVASDNYKKSILNAIGDVEIALSRVSRNEESRRQLLTALDQQQQTLVKTQRQLALGEVSQFNVLETQKIIAVEQDQIVQTQMQSLSGLIALYKAVGGGWNQ</sequence>
<dbReference type="GO" id="GO:0005886">
    <property type="term" value="C:plasma membrane"/>
    <property type="evidence" value="ECO:0007669"/>
    <property type="project" value="UniProtKB-SubCell"/>
</dbReference>
<keyword evidence="2" id="KW-0564">Palmitate</keyword>
<dbReference type="InterPro" id="IPR010131">
    <property type="entry name" value="MdtP/NodT-like"/>
</dbReference>
<accession>A0A923HIW2</accession>
<dbReference type="PANTHER" id="PTHR30203">
    <property type="entry name" value="OUTER MEMBRANE CATION EFFLUX PROTEIN"/>
    <property type="match status" value="1"/>
</dbReference>
<dbReference type="PROSITE" id="PS51257">
    <property type="entry name" value="PROKAR_LIPOPROTEIN"/>
    <property type="match status" value="1"/>
</dbReference>
<dbReference type="PANTHER" id="PTHR30203:SF25">
    <property type="entry name" value="OUTER MEMBRANE PROTEIN-RELATED"/>
    <property type="match status" value="1"/>
</dbReference>
<keyword evidence="2" id="KW-1134">Transmembrane beta strand</keyword>
<feature type="signal peptide" evidence="2">
    <location>
        <begin position="1"/>
        <end position="18"/>
    </location>
</feature>
<organism evidence="3 4">
    <name type="scientific">Undibacterium jejuense</name>
    <dbReference type="NCBI Taxonomy" id="1344949"/>
    <lineage>
        <taxon>Bacteria</taxon>
        <taxon>Pseudomonadati</taxon>
        <taxon>Pseudomonadota</taxon>
        <taxon>Betaproteobacteria</taxon>
        <taxon>Burkholderiales</taxon>
        <taxon>Oxalobacteraceae</taxon>
        <taxon>Undibacterium</taxon>
    </lineage>
</organism>